<comment type="caution">
    <text evidence="2">The sequence shown here is derived from an EMBL/GenBank/DDBJ whole genome shotgun (WGS) entry which is preliminary data.</text>
</comment>
<reference evidence="2" key="1">
    <citation type="submission" date="2021-02" db="EMBL/GenBank/DDBJ databases">
        <authorList>
            <person name="Nowell W R."/>
        </authorList>
    </citation>
    <scope>NUCLEOTIDE SEQUENCE</scope>
</reference>
<dbReference type="Pfam" id="PF13385">
    <property type="entry name" value="Laminin_G_3"/>
    <property type="match status" value="2"/>
</dbReference>
<organism evidence="2 3">
    <name type="scientific">Adineta ricciae</name>
    <name type="common">Rotifer</name>
    <dbReference type="NCBI Taxonomy" id="249248"/>
    <lineage>
        <taxon>Eukaryota</taxon>
        <taxon>Metazoa</taxon>
        <taxon>Spiralia</taxon>
        <taxon>Gnathifera</taxon>
        <taxon>Rotifera</taxon>
        <taxon>Eurotatoria</taxon>
        <taxon>Bdelloidea</taxon>
        <taxon>Adinetida</taxon>
        <taxon>Adinetidae</taxon>
        <taxon>Adineta</taxon>
    </lineage>
</organism>
<evidence type="ECO:0000259" key="1">
    <source>
        <dbReference type="PROSITE" id="PS50948"/>
    </source>
</evidence>
<dbReference type="PROSITE" id="PS50948">
    <property type="entry name" value="PAN"/>
    <property type="match status" value="1"/>
</dbReference>
<dbReference type="InterPro" id="IPR003609">
    <property type="entry name" value="Pan_app"/>
</dbReference>
<dbReference type="Pfam" id="PF00024">
    <property type="entry name" value="PAN_1"/>
    <property type="match status" value="1"/>
</dbReference>
<feature type="domain" description="Apple" evidence="1">
    <location>
        <begin position="36"/>
        <end position="106"/>
    </location>
</feature>
<evidence type="ECO:0000313" key="3">
    <source>
        <dbReference type="Proteomes" id="UP000663852"/>
    </source>
</evidence>
<dbReference type="EMBL" id="CAJNOJ010000686">
    <property type="protein sequence ID" value="CAF1509879.1"/>
    <property type="molecule type" value="Genomic_DNA"/>
</dbReference>
<dbReference type="OrthoDB" id="5358475at2759"/>
<name>A0A815U0E4_ADIRI</name>
<dbReference type="Gene3D" id="2.60.120.200">
    <property type="match status" value="2"/>
</dbReference>
<accession>A0A815U0E4</accession>
<evidence type="ECO:0000313" key="2">
    <source>
        <dbReference type="EMBL" id="CAF1509879.1"/>
    </source>
</evidence>
<dbReference type="InterPro" id="IPR013320">
    <property type="entry name" value="ConA-like_dom_sf"/>
</dbReference>
<gene>
    <name evidence="2" type="ORF">EDS130_LOCUS43174</name>
</gene>
<sequence>MLPTIIVFYFAIPTTSFGQNPSQLMLSQMNDIQYDCSLPSCSLPTILTASSLINCQIFCLKSSDCRTLTFDQLSNQCLVFSNHPSHDGSLTTQIGSITMIAIDQRAVIASTATSSTSSTSSTATTSTTSTTALYYVPTSLWRFDNTTLDSLSNLNGVGVNSPAFKVPGINGRAALSLTRSQNQYVTISTYQNFTYTSFTIEMWIYINSLSGGNTFGLFSQRENATTNHLLISFIWNNHLALSFYSNDVIGSTTLSLYAWYHATLVYDYPSRTQAVYLNGYQDGIHTSADPYLGTVGAITIGMFNDSTNAVQAFDGYIDEVSLTMRSKNATEILNDATLTTYHSFDSIPFVDSGPLALGVIASGVNLVTGRVNQSLNFTTNSSYYQVSGFVLLGVSNQPFSFALWTKRTTTAGGATLVHMSTLMNGTGWCVDWLGFSSSGQIVATGWNSMGYQVVGPVFSTNVWTHVVSTYSPTNGLRLYVNGTLMGTADTRTYNASEQVNILTLGNPLKGLNGTSCNSMAIVTTPYIGYLDEFYVYSRELSGADVLALANP</sequence>
<proteinExistence type="predicted"/>
<dbReference type="AlphaFoldDB" id="A0A815U0E4"/>
<dbReference type="Proteomes" id="UP000663852">
    <property type="component" value="Unassembled WGS sequence"/>
</dbReference>
<protein>
    <recommendedName>
        <fullName evidence="1">Apple domain-containing protein</fullName>
    </recommendedName>
</protein>
<dbReference type="SUPFAM" id="SSF49899">
    <property type="entry name" value="Concanavalin A-like lectins/glucanases"/>
    <property type="match status" value="2"/>
</dbReference>